<dbReference type="InterPro" id="IPR001025">
    <property type="entry name" value="BAH_dom"/>
</dbReference>
<dbReference type="InterPro" id="IPR043151">
    <property type="entry name" value="BAH_sf"/>
</dbReference>
<feature type="region of interest" description="Disordered" evidence="1">
    <location>
        <begin position="1"/>
        <end position="311"/>
    </location>
</feature>
<feature type="domain" description="BAH" evidence="2">
    <location>
        <begin position="358"/>
        <end position="423"/>
    </location>
</feature>
<feature type="compositionally biased region" description="Acidic residues" evidence="1">
    <location>
        <begin position="224"/>
        <end position="235"/>
    </location>
</feature>
<reference evidence="3" key="2">
    <citation type="submission" date="2025-08" db="UniProtKB">
        <authorList>
            <consortium name="Ensembl"/>
        </authorList>
    </citation>
    <scope>IDENTIFICATION</scope>
</reference>
<dbReference type="PROSITE" id="PS51038">
    <property type="entry name" value="BAH"/>
    <property type="match status" value="1"/>
</dbReference>
<reference evidence="4" key="1">
    <citation type="submission" date="2018-06" db="EMBL/GenBank/DDBJ databases">
        <title>Genome assembly of Danube salmon.</title>
        <authorList>
            <person name="Macqueen D.J."/>
            <person name="Gundappa M.K."/>
        </authorList>
    </citation>
    <scope>NUCLEOTIDE SEQUENCE [LARGE SCALE GENOMIC DNA]</scope>
</reference>
<organism evidence="3 4">
    <name type="scientific">Hucho hucho</name>
    <name type="common">huchen</name>
    <dbReference type="NCBI Taxonomy" id="62062"/>
    <lineage>
        <taxon>Eukaryota</taxon>
        <taxon>Metazoa</taxon>
        <taxon>Chordata</taxon>
        <taxon>Craniata</taxon>
        <taxon>Vertebrata</taxon>
        <taxon>Euteleostomi</taxon>
        <taxon>Actinopterygii</taxon>
        <taxon>Neopterygii</taxon>
        <taxon>Teleostei</taxon>
        <taxon>Protacanthopterygii</taxon>
        <taxon>Salmoniformes</taxon>
        <taxon>Salmonidae</taxon>
        <taxon>Salmoninae</taxon>
        <taxon>Hucho</taxon>
    </lineage>
</organism>
<accession>A0A4W5K3E7</accession>
<keyword evidence="4" id="KW-1185">Reference proteome</keyword>
<dbReference type="Pfam" id="PF01426">
    <property type="entry name" value="BAH"/>
    <property type="match status" value="1"/>
</dbReference>
<dbReference type="PANTHER" id="PTHR12505">
    <property type="entry name" value="PHD FINGER TRANSCRIPTION FACTOR"/>
    <property type="match status" value="1"/>
</dbReference>
<dbReference type="STRING" id="62062.ENSHHUP00000011868"/>
<evidence type="ECO:0000259" key="2">
    <source>
        <dbReference type="PROSITE" id="PS51038"/>
    </source>
</evidence>
<feature type="compositionally biased region" description="Acidic residues" evidence="1">
    <location>
        <begin position="190"/>
        <end position="202"/>
    </location>
</feature>
<sequence length="423" mass="46964">MLLEGRGLRQEHTPLATAAAIQKPARVKGRAPESEAGLLGREPAYRTPSLGRERDRGGGGDREPKREEMQKQGEEKRGEEREKRGEEREKRGEEREKRGEEREKRGEEREKRGEKREKRGESHGSSSSGSEEEETGKKRGESHGSSSSGSEEEEETGKKTKCSSSCSHPSSPASSSSSSSSTSSSSSSSTDEESSCSSDEETAPAPPAPLPVSPPPTTPKEEVAVEVEEEKEEEEEKKKLKKAEEEEVLEEDRSPSSPPPSSSPSSKPARPRGRPARQKSQGGVGSVGRPRRREGVHLPTTKELAKRQRLPSVENRPKISAFLPARQLWKWFGKPTQRRGMKGKAKKLFYKAIVRGREMIGIGDCAVFLSAGRPNLPFIGKIQSMWESWGSNMVVRVNWFYHPEETNPGKKLHDKKVRVRGQR</sequence>
<evidence type="ECO:0000256" key="1">
    <source>
        <dbReference type="SAM" id="MobiDB-lite"/>
    </source>
</evidence>
<dbReference type="GeneTree" id="ENSGT00940000157099"/>
<dbReference type="Proteomes" id="UP000314982">
    <property type="component" value="Unassembled WGS sequence"/>
</dbReference>
<protein>
    <recommendedName>
        <fullName evidence="2">BAH domain-containing protein</fullName>
    </recommendedName>
</protein>
<feature type="compositionally biased region" description="Pro residues" evidence="1">
    <location>
        <begin position="204"/>
        <end position="218"/>
    </location>
</feature>
<proteinExistence type="predicted"/>
<feature type="compositionally biased region" description="Basic and acidic residues" evidence="1">
    <location>
        <begin position="1"/>
        <end position="12"/>
    </location>
</feature>
<evidence type="ECO:0000313" key="3">
    <source>
        <dbReference type="Ensembl" id="ENSHHUP00000011868.1"/>
    </source>
</evidence>
<dbReference type="InterPro" id="IPR052429">
    <property type="entry name" value="BAH_domain_protein"/>
</dbReference>
<dbReference type="Gene3D" id="2.30.30.490">
    <property type="match status" value="1"/>
</dbReference>
<reference evidence="3" key="3">
    <citation type="submission" date="2025-09" db="UniProtKB">
        <authorList>
            <consortium name="Ensembl"/>
        </authorList>
    </citation>
    <scope>IDENTIFICATION</scope>
</reference>
<feature type="compositionally biased region" description="Low complexity" evidence="1">
    <location>
        <begin position="162"/>
        <end position="189"/>
    </location>
</feature>
<dbReference type="Ensembl" id="ENSHHUT00000012218.1">
    <property type="protein sequence ID" value="ENSHHUP00000011868.1"/>
    <property type="gene ID" value="ENSHHUG00000007203.1"/>
</dbReference>
<evidence type="ECO:0000313" key="4">
    <source>
        <dbReference type="Proteomes" id="UP000314982"/>
    </source>
</evidence>
<dbReference type="GO" id="GO:0003682">
    <property type="term" value="F:chromatin binding"/>
    <property type="evidence" value="ECO:0007669"/>
    <property type="project" value="InterPro"/>
</dbReference>
<feature type="compositionally biased region" description="Basic and acidic residues" evidence="1">
    <location>
        <begin position="51"/>
        <end position="122"/>
    </location>
</feature>
<name>A0A4W5K3E7_9TELE</name>
<dbReference type="PANTHER" id="PTHR12505:SF21">
    <property type="entry name" value="TRINUCLEOTIDE REPEAT-CONTAINING GENE 18 PROTEIN"/>
    <property type="match status" value="1"/>
</dbReference>
<dbReference type="AlphaFoldDB" id="A0A4W5K3E7"/>